<reference evidence="4" key="1">
    <citation type="journal article" date="2019" name="Int. J. Syst. Evol. Microbiol.">
        <title>The Global Catalogue of Microorganisms (GCM) 10K type strain sequencing project: providing services to taxonomists for standard genome sequencing and annotation.</title>
        <authorList>
            <consortium name="The Broad Institute Genomics Platform"/>
            <consortium name="The Broad Institute Genome Sequencing Center for Infectious Disease"/>
            <person name="Wu L."/>
            <person name="Ma J."/>
        </authorList>
    </citation>
    <scope>NUCLEOTIDE SEQUENCE [LARGE SCALE GENOMIC DNA]</scope>
    <source>
        <strain evidence="4">KCTC 42586</strain>
    </source>
</reference>
<feature type="transmembrane region" description="Helical" evidence="2">
    <location>
        <begin position="66"/>
        <end position="87"/>
    </location>
</feature>
<organism evidence="3 4">
    <name type="scientific">Streptomyces coerulescens</name>
    <dbReference type="NCBI Taxonomy" id="29304"/>
    <lineage>
        <taxon>Bacteria</taxon>
        <taxon>Bacillati</taxon>
        <taxon>Actinomycetota</taxon>
        <taxon>Actinomycetes</taxon>
        <taxon>Kitasatosporales</taxon>
        <taxon>Streptomycetaceae</taxon>
        <taxon>Streptomyces</taxon>
    </lineage>
</organism>
<keyword evidence="4" id="KW-1185">Reference proteome</keyword>
<keyword evidence="2" id="KW-0472">Membrane</keyword>
<evidence type="ECO:0000256" key="1">
    <source>
        <dbReference type="SAM" id="MobiDB-lite"/>
    </source>
</evidence>
<evidence type="ECO:0000256" key="2">
    <source>
        <dbReference type="SAM" id="Phobius"/>
    </source>
</evidence>
<dbReference type="Proteomes" id="UP001596263">
    <property type="component" value="Unassembled WGS sequence"/>
</dbReference>
<comment type="caution">
    <text evidence="3">The sequence shown here is derived from an EMBL/GenBank/DDBJ whole genome shotgun (WGS) entry which is preliminary data.</text>
</comment>
<keyword evidence="2" id="KW-1133">Transmembrane helix</keyword>
<sequence length="208" mass="21495">MNDDELLARLKAADPALTASAPPPDIDHLVEATVHTDTTSHPATTTPDRTTYGAQTTPGRGRRRRFALAAAAGLLLLGGGLTAGIMANDDNGSATAAGPLQLTLAKGAAVAKCAEPVPENLREYPTLFAGTVTSVKGSAVTFRVTHWLRGGGQDEVRLDSNADGPEQLWFSNGENYLVAADTAGVVPPCGANAASAETIGKFRQAYGR</sequence>
<name>A0ABW0CZZ0_STRCD</name>
<dbReference type="EMBL" id="JBHSKM010000046">
    <property type="protein sequence ID" value="MFC5220331.1"/>
    <property type="molecule type" value="Genomic_DNA"/>
</dbReference>
<dbReference type="RefSeq" id="WP_380864955.1">
    <property type="nucleotide sequence ID" value="NZ_JBHSKM010000046.1"/>
</dbReference>
<accession>A0ABW0CZZ0</accession>
<evidence type="ECO:0000313" key="4">
    <source>
        <dbReference type="Proteomes" id="UP001596263"/>
    </source>
</evidence>
<keyword evidence="2" id="KW-0812">Transmembrane</keyword>
<feature type="region of interest" description="Disordered" evidence="1">
    <location>
        <begin position="36"/>
        <end position="61"/>
    </location>
</feature>
<protein>
    <submittedName>
        <fullName evidence="3">Uncharacterized protein</fullName>
    </submittedName>
</protein>
<evidence type="ECO:0000313" key="3">
    <source>
        <dbReference type="EMBL" id="MFC5220331.1"/>
    </source>
</evidence>
<proteinExistence type="predicted"/>
<gene>
    <name evidence="3" type="ORF">ACFPQ9_41635</name>
</gene>
<feature type="compositionally biased region" description="Low complexity" evidence="1">
    <location>
        <begin position="36"/>
        <end position="51"/>
    </location>
</feature>